<dbReference type="RefSeq" id="WP_116542108.1">
    <property type="nucleotide sequence ID" value="NZ_QEKI01000002.1"/>
</dbReference>
<dbReference type="InterPro" id="IPR024078">
    <property type="entry name" value="LmbE-like_dom_sf"/>
</dbReference>
<dbReference type="Pfam" id="PF02585">
    <property type="entry name" value="PIG-L"/>
    <property type="match status" value="1"/>
</dbReference>
<organism evidence="2 3">
    <name type="scientific">Pontibacter virosus</name>
    <dbReference type="NCBI Taxonomy" id="1765052"/>
    <lineage>
        <taxon>Bacteria</taxon>
        <taxon>Pseudomonadati</taxon>
        <taxon>Bacteroidota</taxon>
        <taxon>Cytophagia</taxon>
        <taxon>Cytophagales</taxon>
        <taxon>Hymenobacteraceae</taxon>
        <taxon>Pontibacter</taxon>
    </lineage>
</organism>
<protein>
    <submittedName>
        <fullName evidence="2">LmbE family N-acetylglucosaminyl deacetylase</fullName>
    </submittedName>
</protein>
<name>A0A2U1B311_9BACT</name>
<feature type="signal peptide" evidence="1">
    <location>
        <begin position="1"/>
        <end position="22"/>
    </location>
</feature>
<dbReference type="EMBL" id="QEKI01000002">
    <property type="protein sequence ID" value="PVY43074.1"/>
    <property type="molecule type" value="Genomic_DNA"/>
</dbReference>
<dbReference type="Gene3D" id="3.40.50.10320">
    <property type="entry name" value="LmbE-like"/>
    <property type="match status" value="1"/>
</dbReference>
<dbReference type="OrthoDB" id="9759749at2"/>
<proteinExistence type="predicted"/>
<comment type="caution">
    <text evidence="2">The sequence shown here is derived from an EMBL/GenBank/DDBJ whole genome shotgun (WGS) entry which is preliminary data.</text>
</comment>
<dbReference type="PANTHER" id="PTHR12993">
    <property type="entry name" value="N-ACETYLGLUCOSAMINYL-PHOSPHATIDYLINOSITOL DE-N-ACETYLASE-RELATED"/>
    <property type="match status" value="1"/>
</dbReference>
<evidence type="ECO:0000256" key="1">
    <source>
        <dbReference type="SAM" id="SignalP"/>
    </source>
</evidence>
<keyword evidence="1" id="KW-0732">Signal</keyword>
<dbReference type="SUPFAM" id="SSF102588">
    <property type="entry name" value="LmbE-like"/>
    <property type="match status" value="1"/>
</dbReference>
<dbReference type="InterPro" id="IPR003737">
    <property type="entry name" value="GlcNAc_PI_deacetylase-related"/>
</dbReference>
<gene>
    <name evidence="2" type="ORF">C8E01_102251</name>
</gene>
<dbReference type="Proteomes" id="UP000245466">
    <property type="component" value="Unassembled WGS sequence"/>
</dbReference>
<dbReference type="InterPro" id="IPR029062">
    <property type="entry name" value="Class_I_gatase-like"/>
</dbReference>
<evidence type="ECO:0000313" key="2">
    <source>
        <dbReference type="EMBL" id="PVY43074.1"/>
    </source>
</evidence>
<dbReference type="PANTHER" id="PTHR12993:SF11">
    <property type="entry name" value="N-ACETYLGLUCOSAMINYL-PHOSPHATIDYLINOSITOL DE-N-ACETYLASE"/>
    <property type="match status" value="1"/>
</dbReference>
<dbReference type="AlphaFoldDB" id="A0A2U1B311"/>
<dbReference type="SUPFAM" id="SSF52317">
    <property type="entry name" value="Class I glutamine amidotransferase-like"/>
    <property type="match status" value="1"/>
</dbReference>
<dbReference type="GO" id="GO:0000225">
    <property type="term" value="F:N-acetylglucosaminylphosphatidylinositol deacetylase activity"/>
    <property type="evidence" value="ECO:0007669"/>
    <property type="project" value="TreeGrafter"/>
</dbReference>
<evidence type="ECO:0000313" key="3">
    <source>
        <dbReference type="Proteomes" id="UP000245466"/>
    </source>
</evidence>
<feature type="chain" id="PRO_5015451261" evidence="1">
    <location>
        <begin position="23"/>
        <end position="843"/>
    </location>
</feature>
<accession>A0A2U1B311</accession>
<sequence>MKKSFSLLFTFFLLLTCGPLQAQAPAKPDAAALLQDIKKLNVLGTALYVAAHPDDENTRFIAYLSNEKLYNTGYLSVTRGDGGQNLIGPEIREGLGIIRTQELLQARRIDGGQQFFTRANDFGYSKNPEETFATWDKEKVLHDVVWAIRKFKPDVIITRFSPKPSETHGHHTASAMLANEAFEAAADPKRFPEQLKYVQVWQAKRVLWNTGVWSFRSQKEFEDYGSQLLKVDVGGYNPLLGKSYPEIAALSRSMHKSQGFGATGTRGVTIEYLDHTKGERAKEELFEGINTTWSRVKGSDKVAALLQQAVSEFKPEQPAAVVPTLLAARKELAKLPDSYWKRLKAEELEQVVKHSLGLYLEAVATDYAVTPGERLNLQIETINRSAIPVQLVGMRPAFASKDSILNKTLAPNESHLIPFKLPIPASAQLSQPYWLRQEGTLGLFRVDDLQEIGAPENQPAAEVHFDLLISGEPFRYTVPVVYKRNDPVDGEQYRPLAITPPVFVNILEKVLMFASQEPKPVHVLVKAGKAGIKGNVALQLPKGWRAEPAQVAFDLEQNGAEQLVRFMVHPPKGQQEVALKAVATVAGKPYTRGLNLIQYSHIPTQTTFPEAVAKAVRLDLKRNGEQIAYLMGAGDDIPASLQQIGYNVTLLKDEDITDQNLKRFDAVILGVRAYNTVERMNFYQPRLLNYVQQGGTVIVQYNTGHSLKTSNVAPYPLKISSQRVTVEDADVRFLKPGHQALNSPNKITKKDFEGWVQERGLYFPSEWSSEFEAILSSNDPGEPARDGGLLIARHGKGHFVYTGYSWFRQLPAGVPGAYRIFTNLISLGNGHGAQGSSAESTAK</sequence>
<keyword evidence="3" id="KW-1185">Reference proteome</keyword>
<reference evidence="2 3" key="1">
    <citation type="submission" date="2018-04" db="EMBL/GenBank/DDBJ databases">
        <title>Genomic Encyclopedia of Type Strains, Phase IV (KMG-IV): sequencing the most valuable type-strain genomes for metagenomic binning, comparative biology and taxonomic classification.</title>
        <authorList>
            <person name="Goeker M."/>
        </authorList>
    </citation>
    <scope>NUCLEOTIDE SEQUENCE [LARGE SCALE GENOMIC DNA]</scope>
    <source>
        <strain evidence="2 3">DSM 100231</strain>
    </source>
</reference>